<dbReference type="OrthoDB" id="78296at2759"/>
<dbReference type="OMA" id="TGPTIRY"/>
<feature type="region of interest" description="Disordered" evidence="3">
    <location>
        <begin position="1"/>
        <end position="154"/>
    </location>
</feature>
<feature type="compositionally biased region" description="Basic and acidic residues" evidence="3">
    <location>
        <begin position="103"/>
        <end position="118"/>
    </location>
</feature>
<evidence type="ECO:0000313" key="5">
    <source>
        <dbReference type="EMBL" id="ELU03616.1"/>
    </source>
</evidence>
<feature type="domain" description="Vps72/YL1 C-terminal" evidence="4">
    <location>
        <begin position="318"/>
        <end position="347"/>
    </location>
</feature>
<gene>
    <name evidence="5" type="ORF">CAPTEDRAFT_166924</name>
</gene>
<dbReference type="AlphaFoldDB" id="R7UBY1"/>
<accession>R7UBY1</accession>
<name>R7UBY1_CAPTE</name>
<dbReference type="STRING" id="283909.R7UBY1"/>
<dbReference type="Pfam" id="PF05764">
    <property type="entry name" value="YL1"/>
    <property type="match status" value="1"/>
</dbReference>
<feature type="region of interest" description="Disordered" evidence="3">
    <location>
        <begin position="357"/>
        <end position="378"/>
    </location>
</feature>
<dbReference type="Pfam" id="PF08265">
    <property type="entry name" value="YL1_C"/>
    <property type="match status" value="1"/>
</dbReference>
<evidence type="ECO:0000313" key="6">
    <source>
        <dbReference type="EnsemblMetazoa" id="CapteP166924"/>
    </source>
</evidence>
<dbReference type="FunCoup" id="R7UBY1">
    <property type="interactions" value="1966"/>
</dbReference>
<feature type="compositionally biased region" description="Acidic residues" evidence="3">
    <location>
        <begin position="52"/>
        <end position="81"/>
    </location>
</feature>
<evidence type="ECO:0000256" key="2">
    <source>
        <dbReference type="ARBA" id="ARBA00020000"/>
    </source>
</evidence>
<dbReference type="GO" id="GO:0005634">
    <property type="term" value="C:nucleus"/>
    <property type="evidence" value="ECO:0007669"/>
    <property type="project" value="TreeGrafter"/>
</dbReference>
<dbReference type="EMBL" id="AMQN01001495">
    <property type="status" value="NOT_ANNOTATED_CDS"/>
    <property type="molecule type" value="Genomic_DNA"/>
</dbReference>
<reference evidence="7" key="1">
    <citation type="submission" date="2012-12" db="EMBL/GenBank/DDBJ databases">
        <authorList>
            <person name="Hellsten U."/>
            <person name="Grimwood J."/>
            <person name="Chapman J.A."/>
            <person name="Shapiro H."/>
            <person name="Aerts A."/>
            <person name="Otillar R.P."/>
            <person name="Terry A.Y."/>
            <person name="Boore J.L."/>
            <person name="Simakov O."/>
            <person name="Marletaz F."/>
            <person name="Cho S.-J."/>
            <person name="Edsinger-Gonzales E."/>
            <person name="Havlak P."/>
            <person name="Kuo D.-H."/>
            <person name="Larsson T."/>
            <person name="Lv J."/>
            <person name="Arendt D."/>
            <person name="Savage R."/>
            <person name="Osoegawa K."/>
            <person name="de Jong P."/>
            <person name="Lindberg D.R."/>
            <person name="Seaver E.C."/>
            <person name="Weisblat D.A."/>
            <person name="Putnam N.H."/>
            <person name="Grigoriev I.V."/>
            <person name="Rokhsar D.S."/>
        </authorList>
    </citation>
    <scope>NUCLEOTIDE SEQUENCE</scope>
    <source>
        <strain evidence="7">I ESC-2004</strain>
    </source>
</reference>
<sequence>MSSESSSGSSDEEEVATLASTREKRCNAGARMSRMLEAEEEDDFYKTTYGGFDEEAEDNDYASEDSVADDVDSDFDIDENDELKSDGEDDEVKRKRQGVHTKAYKEPKKPKSEEPKKTPKEKKPKPKPKSKAAASTVQIYHSPLPKSVRRSTLQKSAETVALQEERAVKAKMMKQMAAKKNVSEVRRLTQAELLAEAKITEEINLKALETYQRMELEKKKARGQKQIFRGPLVKYLSTTMPLIEELESPQDSCGGSEPEINVDEEDNVQVPLNDGDLAAKRSKLKPSEKCSRTFITFTDEVNFKEIFSKKKCKPSVKQYCPVTRSPAKYFDPVTQLPYANSQAFSIIREAYAQYMESASASAKRSKPNPPTPTSTVSV</sequence>
<reference evidence="6" key="3">
    <citation type="submission" date="2015-06" db="UniProtKB">
        <authorList>
            <consortium name="EnsemblMetazoa"/>
        </authorList>
    </citation>
    <scope>IDENTIFICATION</scope>
</reference>
<evidence type="ECO:0000256" key="1">
    <source>
        <dbReference type="ARBA" id="ARBA00006832"/>
    </source>
</evidence>
<protein>
    <recommendedName>
        <fullName evidence="2">Vacuolar protein sorting-associated protein 72 homolog</fullName>
    </recommendedName>
</protein>
<dbReference type="PANTHER" id="PTHR13275">
    <property type="entry name" value="YL-1 PROTEIN TRANSCRIPTION FACTOR-LIKE 1"/>
    <property type="match status" value="1"/>
</dbReference>
<evidence type="ECO:0000256" key="3">
    <source>
        <dbReference type="SAM" id="MobiDB-lite"/>
    </source>
</evidence>
<dbReference type="HOGENOM" id="CLU_040862_0_0_1"/>
<feature type="compositionally biased region" description="Basic residues" evidence="3">
    <location>
        <begin position="119"/>
        <end position="130"/>
    </location>
</feature>
<dbReference type="EnsemblMetazoa" id="CapteT166924">
    <property type="protein sequence ID" value="CapteP166924"/>
    <property type="gene ID" value="CapteG166924"/>
</dbReference>
<organism evidence="5">
    <name type="scientific">Capitella teleta</name>
    <name type="common">Polychaete worm</name>
    <dbReference type="NCBI Taxonomy" id="283909"/>
    <lineage>
        <taxon>Eukaryota</taxon>
        <taxon>Metazoa</taxon>
        <taxon>Spiralia</taxon>
        <taxon>Lophotrochozoa</taxon>
        <taxon>Annelida</taxon>
        <taxon>Polychaeta</taxon>
        <taxon>Sedentaria</taxon>
        <taxon>Scolecida</taxon>
        <taxon>Capitellidae</taxon>
        <taxon>Capitella</taxon>
    </lineage>
</organism>
<dbReference type="InterPro" id="IPR013272">
    <property type="entry name" value="Vps72/YL1_C"/>
</dbReference>
<evidence type="ECO:0000313" key="7">
    <source>
        <dbReference type="Proteomes" id="UP000014760"/>
    </source>
</evidence>
<keyword evidence="7" id="KW-1185">Reference proteome</keyword>
<comment type="similarity">
    <text evidence="1">Belongs to the VPS72/YL1 family.</text>
</comment>
<dbReference type="PANTHER" id="PTHR13275:SF4">
    <property type="entry name" value="VACUOLAR PROTEIN SORTING-ASSOCIATED PROTEIN 72 HOMOLOG"/>
    <property type="match status" value="1"/>
</dbReference>
<dbReference type="Proteomes" id="UP000014760">
    <property type="component" value="Unassembled WGS sequence"/>
</dbReference>
<evidence type="ECO:0000259" key="4">
    <source>
        <dbReference type="SMART" id="SM00993"/>
    </source>
</evidence>
<dbReference type="SMART" id="SM00993">
    <property type="entry name" value="YL1_C"/>
    <property type="match status" value="1"/>
</dbReference>
<dbReference type="InterPro" id="IPR046757">
    <property type="entry name" value="YL1_N"/>
</dbReference>
<proteinExistence type="inferred from homology"/>
<dbReference type="EMBL" id="KB303020">
    <property type="protein sequence ID" value="ELU03616.1"/>
    <property type="molecule type" value="Genomic_DNA"/>
</dbReference>
<reference evidence="5 7" key="2">
    <citation type="journal article" date="2013" name="Nature">
        <title>Insights into bilaterian evolution from three spiralian genomes.</title>
        <authorList>
            <person name="Simakov O."/>
            <person name="Marletaz F."/>
            <person name="Cho S.J."/>
            <person name="Edsinger-Gonzales E."/>
            <person name="Havlak P."/>
            <person name="Hellsten U."/>
            <person name="Kuo D.H."/>
            <person name="Larsson T."/>
            <person name="Lv J."/>
            <person name="Arendt D."/>
            <person name="Savage R."/>
            <person name="Osoegawa K."/>
            <person name="de Jong P."/>
            <person name="Grimwood J."/>
            <person name="Chapman J.A."/>
            <person name="Shapiro H."/>
            <person name="Aerts A."/>
            <person name="Otillar R.P."/>
            <person name="Terry A.Y."/>
            <person name="Boore J.L."/>
            <person name="Grigoriev I.V."/>
            <person name="Lindberg D.R."/>
            <person name="Seaver E.C."/>
            <person name="Weisblat D.A."/>
            <person name="Putnam N.H."/>
            <person name="Rokhsar D.S."/>
        </authorList>
    </citation>
    <scope>NUCLEOTIDE SEQUENCE</scope>
    <source>
        <strain evidence="5 7">I ESC-2004</strain>
    </source>
</reference>